<sequence length="402" mass="44463">MLRSRLKTTIFAAIAVTLAISLISFPAESLAASTKGLNTWWKVVFPSLLPFFIVAELLIGFGVVKFIGVLLEPLMRPIFRVPGVGGFVWAMGMASGNPAGAKFTVRMRQEKQITKIEGERLVSFTSSANPLFIFGAVAVGFFNNAALGIIFAIAHYVGNICVGLIMRFHGKKETKEEISTKFSIKEAFRALHHTRVKEKRPLGKILGDAVISSIQTLLMIGGFMILFSVINRLLSILHITDFIALFVKIIFSMFSISEDLSVPFISGLFEMTIGSQLISEVQNTALLQQAVVVSFLLAFGGFSIQAQVASLLAQADMRLLPFLIARLFHGFFAALITVILWKPLYENRLSGMSLESIPAFLQLHEQPFSTIINYLLHNGPIITIISLIIYIIVYARRMTLEK</sequence>
<organism evidence="3 4">
    <name type="scientific">Perspicuibacillus lycopersici</name>
    <dbReference type="NCBI Taxonomy" id="1325689"/>
    <lineage>
        <taxon>Bacteria</taxon>
        <taxon>Bacillati</taxon>
        <taxon>Bacillota</taxon>
        <taxon>Bacilli</taxon>
        <taxon>Bacillales</taxon>
        <taxon>Bacillaceae</taxon>
        <taxon>Perspicuibacillus</taxon>
    </lineage>
</organism>
<comment type="caution">
    <text evidence="3">The sequence shown here is derived from an EMBL/GenBank/DDBJ whole genome shotgun (WGS) entry which is preliminary data.</text>
</comment>
<feature type="transmembrane region" description="Helical" evidence="1">
    <location>
        <begin position="47"/>
        <end position="71"/>
    </location>
</feature>
<feature type="transmembrane region" description="Helical" evidence="1">
    <location>
        <begin position="121"/>
        <end position="142"/>
    </location>
</feature>
<evidence type="ECO:0000256" key="1">
    <source>
        <dbReference type="SAM" id="Phobius"/>
    </source>
</evidence>
<dbReference type="NCBIfam" id="TIGR02871">
    <property type="entry name" value="spore_ylbJ"/>
    <property type="match status" value="1"/>
</dbReference>
<feature type="transmembrane region" description="Helical" evidence="1">
    <location>
        <begin position="290"/>
        <end position="312"/>
    </location>
</feature>
<protein>
    <submittedName>
        <fullName evidence="3">Sporulation integral membrane protein YlbJ</fullName>
    </submittedName>
</protein>
<feature type="transmembrane region" description="Helical" evidence="1">
    <location>
        <begin position="371"/>
        <end position="395"/>
    </location>
</feature>
<evidence type="ECO:0000313" key="4">
    <source>
        <dbReference type="Proteomes" id="UP001209318"/>
    </source>
</evidence>
<keyword evidence="1" id="KW-0472">Membrane</keyword>
<keyword evidence="1" id="KW-0812">Transmembrane</keyword>
<dbReference type="InterPro" id="IPR014226">
    <property type="entry name" value="Spore_IM_YlbJ"/>
</dbReference>
<evidence type="ECO:0000259" key="2">
    <source>
        <dbReference type="Pfam" id="PF07670"/>
    </source>
</evidence>
<accession>A0AAE3LPD0</accession>
<proteinExistence type="predicted"/>
<dbReference type="EMBL" id="JAOUSF010000001">
    <property type="protein sequence ID" value="MCU9612219.1"/>
    <property type="molecule type" value="Genomic_DNA"/>
</dbReference>
<dbReference type="Proteomes" id="UP001209318">
    <property type="component" value="Unassembled WGS sequence"/>
</dbReference>
<keyword evidence="4" id="KW-1185">Reference proteome</keyword>
<feature type="transmembrane region" description="Helical" evidence="1">
    <location>
        <begin position="319"/>
        <end position="341"/>
    </location>
</feature>
<feature type="domain" description="Nucleoside transporter/FeoB GTPase Gate" evidence="2">
    <location>
        <begin position="42"/>
        <end position="141"/>
    </location>
</feature>
<dbReference type="InterPro" id="IPR011642">
    <property type="entry name" value="Gate_dom"/>
</dbReference>
<gene>
    <name evidence="3" type="primary">ylbJ</name>
    <name evidence="3" type="ORF">OEV98_01420</name>
</gene>
<dbReference type="AlphaFoldDB" id="A0AAE3LPD0"/>
<evidence type="ECO:0000313" key="3">
    <source>
        <dbReference type="EMBL" id="MCU9612219.1"/>
    </source>
</evidence>
<dbReference type="RefSeq" id="WP_263071356.1">
    <property type="nucleotide sequence ID" value="NZ_JAOUSF010000001.1"/>
</dbReference>
<reference evidence="3" key="1">
    <citation type="submission" date="2022-10" db="EMBL/GenBank/DDBJ databases">
        <title>Description of Fervidibacillus gen. nov. in the family Fervidibacillaceae fam. nov. with two species, Fervidibacillus albus sp. nov., and Fervidibacillus halotolerans sp. nov., isolated from tidal flat sediments.</title>
        <authorList>
            <person name="Kwon K.K."/>
            <person name="Yang S.-H."/>
        </authorList>
    </citation>
    <scope>NUCLEOTIDE SEQUENCE</scope>
    <source>
        <strain evidence="3">JCM 19140</strain>
    </source>
</reference>
<dbReference type="Pfam" id="PF07670">
    <property type="entry name" value="Gate"/>
    <property type="match status" value="1"/>
</dbReference>
<name>A0AAE3LPD0_9BACI</name>
<feature type="transmembrane region" description="Helical" evidence="1">
    <location>
        <begin position="205"/>
        <end position="227"/>
    </location>
</feature>
<keyword evidence="1" id="KW-1133">Transmembrane helix</keyword>
<feature type="transmembrane region" description="Helical" evidence="1">
    <location>
        <begin position="233"/>
        <end position="251"/>
    </location>
</feature>